<reference evidence="1 2" key="1">
    <citation type="journal article" date="2017" name="Gigascience">
        <title>Genome sequence of the small brown planthopper, Laodelphax striatellus.</title>
        <authorList>
            <person name="Zhu J."/>
            <person name="Jiang F."/>
            <person name="Wang X."/>
            <person name="Yang P."/>
            <person name="Bao Y."/>
            <person name="Zhao W."/>
            <person name="Wang W."/>
            <person name="Lu H."/>
            <person name="Wang Q."/>
            <person name="Cui N."/>
            <person name="Li J."/>
            <person name="Chen X."/>
            <person name="Luo L."/>
            <person name="Yu J."/>
            <person name="Kang L."/>
            <person name="Cui F."/>
        </authorList>
    </citation>
    <scope>NUCLEOTIDE SEQUENCE [LARGE SCALE GENOMIC DNA]</scope>
    <source>
        <strain evidence="1">Lst14</strain>
    </source>
</reference>
<organism evidence="1 2">
    <name type="scientific">Laodelphax striatellus</name>
    <name type="common">Small brown planthopper</name>
    <name type="synonym">Delphax striatella</name>
    <dbReference type="NCBI Taxonomy" id="195883"/>
    <lineage>
        <taxon>Eukaryota</taxon>
        <taxon>Metazoa</taxon>
        <taxon>Ecdysozoa</taxon>
        <taxon>Arthropoda</taxon>
        <taxon>Hexapoda</taxon>
        <taxon>Insecta</taxon>
        <taxon>Pterygota</taxon>
        <taxon>Neoptera</taxon>
        <taxon>Paraneoptera</taxon>
        <taxon>Hemiptera</taxon>
        <taxon>Auchenorrhyncha</taxon>
        <taxon>Fulgoroidea</taxon>
        <taxon>Delphacidae</taxon>
        <taxon>Criomorphinae</taxon>
        <taxon>Laodelphax</taxon>
    </lineage>
</organism>
<proteinExistence type="predicted"/>
<dbReference type="OrthoDB" id="8193717at2759"/>
<dbReference type="InParanoid" id="A0A482WLE4"/>
<protein>
    <submittedName>
        <fullName evidence="1">Uncharacterized protein</fullName>
    </submittedName>
</protein>
<dbReference type="Proteomes" id="UP000291343">
    <property type="component" value="Unassembled WGS sequence"/>
</dbReference>
<keyword evidence="2" id="KW-1185">Reference proteome</keyword>
<dbReference type="InterPro" id="IPR011990">
    <property type="entry name" value="TPR-like_helical_dom_sf"/>
</dbReference>
<dbReference type="Gene3D" id="1.25.40.10">
    <property type="entry name" value="Tetratricopeptide repeat domain"/>
    <property type="match status" value="1"/>
</dbReference>
<gene>
    <name evidence="1" type="ORF">LSTR_LSTR008906</name>
</gene>
<dbReference type="AlphaFoldDB" id="A0A482WLE4"/>
<dbReference type="SMR" id="A0A482WLE4"/>
<evidence type="ECO:0000313" key="1">
    <source>
        <dbReference type="EMBL" id="RZF34367.1"/>
    </source>
</evidence>
<sequence length="126" mass="14295">MKYDESSGLQKIRDCEQLLESNKSSDCQEYLFVTIFKAMEYMVGGCKAYALFKSGNLSGTKEILQTLPSCSEMSDKERSGIYGMKACAYMEYGINGNHKALEFINEARTRDPLMPDWHFLTSKIMG</sequence>
<name>A0A482WLE4_LAOST</name>
<accession>A0A482WLE4</accession>
<dbReference type="STRING" id="195883.A0A482WLE4"/>
<comment type="caution">
    <text evidence="1">The sequence shown here is derived from an EMBL/GenBank/DDBJ whole genome shotgun (WGS) entry which is preliminary data.</text>
</comment>
<evidence type="ECO:0000313" key="2">
    <source>
        <dbReference type="Proteomes" id="UP000291343"/>
    </source>
</evidence>
<dbReference type="EMBL" id="QKKF02031779">
    <property type="protein sequence ID" value="RZF34367.1"/>
    <property type="molecule type" value="Genomic_DNA"/>
</dbReference>